<evidence type="ECO:0000256" key="1">
    <source>
        <dbReference type="PROSITE-ProRule" id="PRU00339"/>
    </source>
</evidence>
<dbReference type="Proteomes" id="UP000632740">
    <property type="component" value="Unassembled WGS sequence"/>
</dbReference>
<dbReference type="PROSITE" id="PS50005">
    <property type="entry name" value="TPR"/>
    <property type="match status" value="1"/>
</dbReference>
<keyword evidence="1" id="KW-0802">TPR repeat</keyword>
<protein>
    <recommendedName>
        <fullName evidence="2">HTH cro/C1-type domain-containing protein</fullName>
    </recommendedName>
</protein>
<dbReference type="Gene3D" id="1.10.260.40">
    <property type="entry name" value="lambda repressor-like DNA-binding domains"/>
    <property type="match status" value="1"/>
</dbReference>
<name>A0A919NYG7_9CELL</name>
<evidence type="ECO:0000259" key="2">
    <source>
        <dbReference type="PROSITE" id="PS50943"/>
    </source>
</evidence>
<gene>
    <name evidence="3" type="ORF">Cch01nite_06850</name>
</gene>
<dbReference type="Pfam" id="PF01381">
    <property type="entry name" value="HTH_3"/>
    <property type="match status" value="1"/>
</dbReference>
<dbReference type="InterPro" id="IPR010982">
    <property type="entry name" value="Lambda_DNA-bd_dom_sf"/>
</dbReference>
<proteinExistence type="predicted"/>
<dbReference type="InterPro" id="IPR011990">
    <property type="entry name" value="TPR-like_helical_dom_sf"/>
</dbReference>
<dbReference type="RefSeq" id="WP_203748618.1">
    <property type="nucleotide sequence ID" value="NZ_BONK01000002.1"/>
</dbReference>
<organism evidence="3 4">
    <name type="scientific">Cellulomonas chitinilytica</name>
    <dbReference type="NCBI Taxonomy" id="398759"/>
    <lineage>
        <taxon>Bacteria</taxon>
        <taxon>Bacillati</taxon>
        <taxon>Actinomycetota</taxon>
        <taxon>Actinomycetes</taxon>
        <taxon>Micrococcales</taxon>
        <taxon>Cellulomonadaceae</taxon>
        <taxon>Cellulomonas</taxon>
    </lineage>
</organism>
<dbReference type="Gene3D" id="1.25.40.10">
    <property type="entry name" value="Tetratricopeptide repeat domain"/>
    <property type="match status" value="2"/>
</dbReference>
<keyword evidence="4" id="KW-1185">Reference proteome</keyword>
<dbReference type="SMART" id="SM00530">
    <property type="entry name" value="HTH_XRE"/>
    <property type="match status" value="1"/>
</dbReference>
<evidence type="ECO:0000313" key="3">
    <source>
        <dbReference type="EMBL" id="GIG19961.1"/>
    </source>
</evidence>
<dbReference type="SUPFAM" id="SSF47413">
    <property type="entry name" value="lambda repressor-like DNA-binding domains"/>
    <property type="match status" value="1"/>
</dbReference>
<evidence type="ECO:0000313" key="4">
    <source>
        <dbReference type="Proteomes" id="UP000632740"/>
    </source>
</evidence>
<dbReference type="GO" id="GO:0003677">
    <property type="term" value="F:DNA binding"/>
    <property type="evidence" value="ECO:0007669"/>
    <property type="project" value="InterPro"/>
</dbReference>
<feature type="repeat" description="TPR" evidence="1">
    <location>
        <begin position="394"/>
        <end position="427"/>
    </location>
</feature>
<dbReference type="InterPro" id="IPR001387">
    <property type="entry name" value="Cro/C1-type_HTH"/>
</dbReference>
<dbReference type="AlphaFoldDB" id="A0A919NYG7"/>
<reference evidence="3" key="1">
    <citation type="submission" date="2021-01" db="EMBL/GenBank/DDBJ databases">
        <title>Whole genome shotgun sequence of Cellulomonas chitinilytica NBRC 110799.</title>
        <authorList>
            <person name="Komaki H."/>
            <person name="Tamura T."/>
        </authorList>
    </citation>
    <scope>NUCLEOTIDE SEQUENCE</scope>
    <source>
        <strain evidence="3">NBRC 110799</strain>
    </source>
</reference>
<dbReference type="CDD" id="cd00093">
    <property type="entry name" value="HTH_XRE"/>
    <property type="match status" value="1"/>
</dbReference>
<accession>A0A919NYG7</accession>
<dbReference type="PROSITE" id="PS50943">
    <property type="entry name" value="HTH_CROC1"/>
    <property type="match status" value="1"/>
</dbReference>
<dbReference type="EMBL" id="BONK01000002">
    <property type="protein sequence ID" value="GIG19961.1"/>
    <property type="molecule type" value="Genomic_DNA"/>
</dbReference>
<dbReference type="SUPFAM" id="SSF48452">
    <property type="entry name" value="TPR-like"/>
    <property type="match status" value="2"/>
</dbReference>
<feature type="domain" description="HTH cro/C1-type" evidence="2">
    <location>
        <begin position="8"/>
        <end position="61"/>
    </location>
</feature>
<sequence length="441" mass="47949">MTTIADRVREARLAAGLSQTALAGSAFSPSYISLIEAGHREPTDAALAVLAGRLGTTLEFLRHGEDGPNEARTRLEIDYARLDMSQGDAPAALRRLQSLDLDVITPALRVVALTAMARAHESVGELEEAVAILEPLLADARERGSHLEAASLATALVGSYMDAGDLHRSVEVGERVLTELEQAELAGVDEHLRLASTVLWSYVERGDLLYATHRAAELIRLAESLGTPRGRGSVYWNAALVAEQRRDYELAQRYTERALALLAEGGEPDRDLPRLRLNYAWLLLRSEPAEPRDALEQIEKAAPDLALLGSELDLARLDVERSRAHLLLGDLNAADAFVNAALERLGEPPRLETAVAQLSLGDVRHAQGDSEGATRAYQWAADMLGMMSASRQSAAAWRDLGDRFVRQGDTAAAAQAFDRALREAGFRPSVPLSSWETWSLT</sequence>
<dbReference type="InterPro" id="IPR019734">
    <property type="entry name" value="TPR_rpt"/>
</dbReference>
<comment type="caution">
    <text evidence="3">The sequence shown here is derived from an EMBL/GenBank/DDBJ whole genome shotgun (WGS) entry which is preliminary data.</text>
</comment>